<evidence type="ECO:0000256" key="1">
    <source>
        <dbReference type="SAM" id="MobiDB-lite"/>
    </source>
</evidence>
<protein>
    <submittedName>
        <fullName evidence="3">Lipocalin-like domain-containing protein</fullName>
    </submittedName>
</protein>
<gene>
    <name evidence="3" type="ORF">CS053_09990</name>
</gene>
<evidence type="ECO:0000313" key="4">
    <source>
        <dbReference type="Proteomes" id="UP000321807"/>
    </source>
</evidence>
<dbReference type="EMBL" id="CP042807">
    <property type="protein sequence ID" value="QEE24792.1"/>
    <property type="molecule type" value="Genomic_DNA"/>
</dbReference>
<feature type="compositionally biased region" description="Polar residues" evidence="1">
    <location>
        <begin position="186"/>
        <end position="197"/>
    </location>
</feature>
<evidence type="ECO:0000313" key="3">
    <source>
        <dbReference type="EMBL" id="QEE24792.1"/>
    </source>
</evidence>
<reference evidence="3 4" key="1">
    <citation type="submission" date="2019-08" db="EMBL/GenBank/DDBJ databases">
        <title>Complete genome sequence of Rhodanobacter glycinis strain T01E-68 isolated from tomato root.</title>
        <authorList>
            <person name="Weon H.-Y."/>
            <person name="Lee S.A."/>
        </authorList>
    </citation>
    <scope>NUCLEOTIDE SEQUENCE [LARGE SCALE GENOMIC DNA]</scope>
    <source>
        <strain evidence="3 4">T01E-68</strain>
    </source>
</reference>
<organism evidence="3 4">
    <name type="scientific">Rhodanobacter glycinis</name>
    <dbReference type="NCBI Taxonomy" id="582702"/>
    <lineage>
        <taxon>Bacteria</taxon>
        <taxon>Pseudomonadati</taxon>
        <taxon>Pseudomonadota</taxon>
        <taxon>Gammaproteobacteria</taxon>
        <taxon>Lysobacterales</taxon>
        <taxon>Rhodanobacteraceae</taxon>
        <taxon>Rhodanobacter</taxon>
    </lineage>
</organism>
<dbReference type="KEGG" id="rgl:CS053_09990"/>
<accession>A0A5B9DXM6</accession>
<dbReference type="AlphaFoldDB" id="A0A5B9DXM6"/>
<dbReference type="InterPro" id="IPR024311">
    <property type="entry name" value="Lipocalin-like"/>
</dbReference>
<sequence>MSDLKGVRRQLIGGWRMTDWKVIVDGKPEDYMPPLGMAKDCGGMLLYTENGLMSAMLSKMHRPLFSDGSLDGGTDEERAAAFGSITSYTGRFEVDEKAGSVTHLIEYSTVPNFVGQRFFRLCIFNGDRLKLDTPQMLMGGNFAPAISSGSEPFRSRRRRASDPRQARQYMPLAITSLLGKSRRVQEPSNSPRRVTEK</sequence>
<evidence type="ECO:0000259" key="2">
    <source>
        <dbReference type="Pfam" id="PF13924"/>
    </source>
</evidence>
<name>A0A5B9DXM6_9GAMM</name>
<dbReference type="RefSeq" id="WP_147627312.1">
    <property type="nucleotide sequence ID" value="NZ_CP042807.1"/>
</dbReference>
<feature type="domain" description="Lipocalin-like" evidence="2">
    <location>
        <begin position="12"/>
        <end position="135"/>
    </location>
</feature>
<dbReference type="Pfam" id="PF13924">
    <property type="entry name" value="Lipocalin_5"/>
    <property type="match status" value="1"/>
</dbReference>
<dbReference type="Proteomes" id="UP000321807">
    <property type="component" value="Chromosome"/>
</dbReference>
<feature type="region of interest" description="Disordered" evidence="1">
    <location>
        <begin position="178"/>
        <end position="197"/>
    </location>
</feature>
<proteinExistence type="predicted"/>